<comment type="caution">
    <text evidence="2">The sequence shown here is derived from an EMBL/GenBank/DDBJ whole genome shotgun (WGS) entry which is preliminary data.</text>
</comment>
<evidence type="ECO:0000313" key="2">
    <source>
        <dbReference type="EMBL" id="NNU76293.1"/>
    </source>
</evidence>
<accession>A0A7Y3SWI6</accession>
<feature type="signal peptide" evidence="1">
    <location>
        <begin position="1"/>
        <end position="25"/>
    </location>
</feature>
<dbReference type="Proteomes" id="UP000531659">
    <property type="component" value="Unassembled WGS sequence"/>
</dbReference>
<evidence type="ECO:0000256" key="1">
    <source>
        <dbReference type="SAM" id="SignalP"/>
    </source>
</evidence>
<organism evidence="2 3">
    <name type="scientific">Clostridium estertheticum</name>
    <dbReference type="NCBI Taxonomy" id="238834"/>
    <lineage>
        <taxon>Bacteria</taxon>
        <taxon>Bacillati</taxon>
        <taxon>Bacillota</taxon>
        <taxon>Clostridia</taxon>
        <taxon>Eubacteriales</taxon>
        <taxon>Clostridiaceae</taxon>
        <taxon>Clostridium</taxon>
    </lineage>
</organism>
<protein>
    <submittedName>
        <fullName evidence="2">Uncharacterized protein</fullName>
    </submittedName>
</protein>
<evidence type="ECO:0000313" key="3">
    <source>
        <dbReference type="Proteomes" id="UP000531659"/>
    </source>
</evidence>
<name>A0A7Y3SWI6_9CLOT</name>
<proteinExistence type="predicted"/>
<dbReference type="RefSeq" id="WP_171296978.1">
    <property type="nucleotide sequence ID" value="NZ_CP087098.1"/>
</dbReference>
<dbReference type="AlphaFoldDB" id="A0A7Y3SWI6"/>
<sequence length="432" mass="46226">MKNIKKMMTMGFVLLIVTLSKPVMAMGVGSFTDVLDFSVVIGDSMYTLDFVNNPTNANQISDLVAKNKGDIFIKTDDSGWIKNSDGTKVNKEYVDISTIKYNNGQVIGDTLTSSVGKIDLISTKLTKTAANKATFKYKILDKAGKDITGTVPSYDMMMKNFWINSTCGSIILDPLTGTGTITYDFSDTDQFVTIDLLASNGAYAKSTLSLGDAKAEDVLGISDISIVAPDVMTIPYKIQNNANLTKTGPNTTTFQYKVKNIYGYDITKKIPASQIEAIASVSSTVILDPKTLIGTITYNSAADVNKTINILLKDKLTGVKSDSVLFTSEAAAESPKVSKITITSDKMEIAPPSMGIGYTTYKVFNQYGFDITDSPLSDSVTFKSEAGTIVSKGGIITMTANKGTNFSTLKSAVITGSDSITGTSTSATLNLK</sequence>
<dbReference type="EMBL" id="JABEYB010000006">
    <property type="protein sequence ID" value="NNU76293.1"/>
    <property type="molecule type" value="Genomic_DNA"/>
</dbReference>
<gene>
    <name evidence="2" type="ORF">HLQ16_10150</name>
</gene>
<keyword evidence="1" id="KW-0732">Signal</keyword>
<feature type="chain" id="PRO_5031269975" evidence="1">
    <location>
        <begin position="26"/>
        <end position="432"/>
    </location>
</feature>
<reference evidence="2 3" key="1">
    <citation type="submission" date="2020-05" db="EMBL/GenBank/DDBJ databases">
        <title>Complete genome of Clostridium estertheticum subspecies estertheticum, isolated from Vacuum packed lamb meat from New Zealand imported to Switzerland.</title>
        <authorList>
            <person name="Wambui J."/>
            <person name="Stevens M.J.A."/>
            <person name="Stephan R."/>
        </authorList>
    </citation>
    <scope>NUCLEOTIDE SEQUENCE [LARGE SCALE GENOMIC DNA]</scope>
    <source>
        <strain evidence="2 3">CEST001</strain>
    </source>
</reference>